<keyword evidence="2" id="KW-1185">Reference proteome</keyword>
<protein>
    <submittedName>
        <fullName evidence="1">Uncharacterized protein</fullName>
    </submittedName>
</protein>
<dbReference type="RefSeq" id="WP_145719902.1">
    <property type="nucleotide sequence ID" value="NZ_BSPF01000002.1"/>
</dbReference>
<proteinExistence type="predicted"/>
<accession>A0A562NQU0</accession>
<dbReference type="Proteomes" id="UP000317122">
    <property type="component" value="Unassembled WGS sequence"/>
</dbReference>
<gene>
    <name evidence="1" type="ORF">IQ26_03824</name>
</gene>
<organism evidence="1 2">
    <name type="scientific">Mesorhizobium tianshanense</name>
    <dbReference type="NCBI Taxonomy" id="39844"/>
    <lineage>
        <taxon>Bacteria</taxon>
        <taxon>Pseudomonadati</taxon>
        <taxon>Pseudomonadota</taxon>
        <taxon>Alphaproteobacteria</taxon>
        <taxon>Hyphomicrobiales</taxon>
        <taxon>Phyllobacteriaceae</taxon>
        <taxon>Mesorhizobium</taxon>
    </lineage>
</organism>
<dbReference type="AlphaFoldDB" id="A0A562NQU0"/>
<comment type="caution">
    <text evidence="1">The sequence shown here is derived from an EMBL/GenBank/DDBJ whole genome shotgun (WGS) entry which is preliminary data.</text>
</comment>
<sequence length="129" mass="13834">MAALLGDSPSSKSSKRKAIADARHRIAVGETALAEIQKRRLALETKSNKAVCDAVRPEVAKRVAALVAALQAADVAHGELNELILAIEAEGVSWASLGPIRPFFMGDHRDAQRRVATYIKDVRDAGHAQ</sequence>
<evidence type="ECO:0000313" key="1">
    <source>
        <dbReference type="EMBL" id="TWI34066.1"/>
    </source>
</evidence>
<dbReference type="OrthoDB" id="8419647at2"/>
<dbReference type="EMBL" id="VLKT01000023">
    <property type="protein sequence ID" value="TWI34066.1"/>
    <property type="molecule type" value="Genomic_DNA"/>
</dbReference>
<name>A0A562NQU0_9HYPH</name>
<evidence type="ECO:0000313" key="2">
    <source>
        <dbReference type="Proteomes" id="UP000317122"/>
    </source>
</evidence>
<reference evidence="1 2" key="1">
    <citation type="journal article" date="2015" name="Stand. Genomic Sci.">
        <title>Genomic Encyclopedia of Bacterial and Archaeal Type Strains, Phase III: the genomes of soil and plant-associated and newly described type strains.</title>
        <authorList>
            <person name="Whitman W.B."/>
            <person name="Woyke T."/>
            <person name="Klenk H.P."/>
            <person name="Zhou Y."/>
            <person name="Lilburn T.G."/>
            <person name="Beck B.J."/>
            <person name="De Vos P."/>
            <person name="Vandamme P."/>
            <person name="Eisen J.A."/>
            <person name="Garrity G."/>
            <person name="Hugenholtz P."/>
            <person name="Kyrpides N.C."/>
        </authorList>
    </citation>
    <scope>NUCLEOTIDE SEQUENCE [LARGE SCALE GENOMIC DNA]</scope>
    <source>
        <strain evidence="1 2">CGMCC 1.2546</strain>
    </source>
</reference>